<protein>
    <submittedName>
        <fullName evidence="2">Heme-binding protein</fullName>
    </submittedName>
</protein>
<dbReference type="EMBL" id="QKTX01000003">
    <property type="protein sequence ID" value="PZV85346.1"/>
    <property type="molecule type" value="Genomic_DNA"/>
</dbReference>
<dbReference type="AlphaFoldDB" id="A0A326S5Y7"/>
<sequence>MKTWQYLVGGIVVVGLAIQLVPHELPAVESNNPADLIGSGVVDGEVANLLKTACYDCHSNETKYPWYSQVAPVSWLVGKDTREGREELNFSTWQEYDMMEKLKKLDDLVIEVKEGEMPMKIYTLIHTEARLSDAQRQQLVEWAETMMDIVAEEEDGEE</sequence>
<evidence type="ECO:0000313" key="3">
    <source>
        <dbReference type="Proteomes" id="UP000248917"/>
    </source>
</evidence>
<dbReference type="InterPro" id="IPR025992">
    <property type="entry name" value="Haem-bd"/>
</dbReference>
<evidence type="ECO:0000313" key="2">
    <source>
        <dbReference type="EMBL" id="PZV85346.1"/>
    </source>
</evidence>
<proteinExistence type="predicted"/>
<gene>
    <name evidence="2" type="ORF">CLV31_103137</name>
</gene>
<dbReference type="Pfam" id="PF14376">
    <property type="entry name" value="Haem_bd"/>
    <property type="match status" value="1"/>
</dbReference>
<dbReference type="SMART" id="SM01235">
    <property type="entry name" value="Haem_bd"/>
    <property type="match status" value="1"/>
</dbReference>
<dbReference type="Proteomes" id="UP000248917">
    <property type="component" value="Unassembled WGS sequence"/>
</dbReference>
<dbReference type="RefSeq" id="WP_111391811.1">
    <property type="nucleotide sequence ID" value="NZ_JBJINY010000085.1"/>
</dbReference>
<organism evidence="2 3">
    <name type="scientific">Algoriphagus aquaeductus</name>
    <dbReference type="NCBI Taxonomy" id="475299"/>
    <lineage>
        <taxon>Bacteria</taxon>
        <taxon>Pseudomonadati</taxon>
        <taxon>Bacteroidota</taxon>
        <taxon>Cytophagia</taxon>
        <taxon>Cytophagales</taxon>
        <taxon>Cyclobacteriaceae</taxon>
        <taxon>Algoriphagus</taxon>
    </lineage>
</organism>
<name>A0A326S5Y7_9BACT</name>
<comment type="caution">
    <text evidence="2">The sequence shown here is derived from an EMBL/GenBank/DDBJ whole genome shotgun (WGS) entry which is preliminary data.</text>
</comment>
<accession>A0A326S5Y7</accession>
<dbReference type="OrthoDB" id="196738at2"/>
<feature type="domain" description="Haem-binding" evidence="1">
    <location>
        <begin position="12"/>
        <end position="147"/>
    </location>
</feature>
<keyword evidence="3" id="KW-1185">Reference proteome</keyword>
<reference evidence="2 3" key="1">
    <citation type="submission" date="2018-06" db="EMBL/GenBank/DDBJ databases">
        <title>Genomic Encyclopedia of Archaeal and Bacterial Type Strains, Phase II (KMG-II): from individual species to whole genera.</title>
        <authorList>
            <person name="Goeker M."/>
        </authorList>
    </citation>
    <scope>NUCLEOTIDE SEQUENCE [LARGE SCALE GENOMIC DNA]</scope>
    <source>
        <strain evidence="2 3">T4</strain>
    </source>
</reference>
<evidence type="ECO:0000259" key="1">
    <source>
        <dbReference type="SMART" id="SM01235"/>
    </source>
</evidence>